<evidence type="ECO:0000313" key="1">
    <source>
        <dbReference type="EMBL" id="CAB4539850.1"/>
    </source>
</evidence>
<dbReference type="EMBL" id="CAEZTR010000046">
    <property type="protein sequence ID" value="CAB4577595.1"/>
    <property type="molecule type" value="Genomic_DNA"/>
</dbReference>
<proteinExistence type="predicted"/>
<protein>
    <submittedName>
        <fullName evidence="1">Unannotated protein</fullName>
    </submittedName>
</protein>
<evidence type="ECO:0000313" key="2">
    <source>
        <dbReference type="EMBL" id="CAB4574480.1"/>
    </source>
</evidence>
<reference evidence="1" key="1">
    <citation type="submission" date="2020-05" db="EMBL/GenBank/DDBJ databases">
        <authorList>
            <person name="Chiriac C."/>
            <person name="Salcher M."/>
            <person name="Ghai R."/>
            <person name="Kavagutti S V."/>
        </authorList>
    </citation>
    <scope>NUCLEOTIDE SEQUENCE</scope>
</reference>
<dbReference type="EMBL" id="CAEZXE010000003">
    <property type="protein sequence ID" value="CAB4666406.1"/>
    <property type="molecule type" value="Genomic_DNA"/>
</dbReference>
<evidence type="ECO:0000313" key="3">
    <source>
        <dbReference type="EMBL" id="CAB4577595.1"/>
    </source>
</evidence>
<evidence type="ECO:0000313" key="5">
    <source>
        <dbReference type="EMBL" id="CAB4666406.1"/>
    </source>
</evidence>
<dbReference type="EMBL" id="CAEZSU010000007">
    <property type="protein sequence ID" value="CAB4539850.1"/>
    <property type="molecule type" value="Genomic_DNA"/>
</dbReference>
<accession>A0A6J6BL47</accession>
<dbReference type="AlphaFoldDB" id="A0A6J6BL47"/>
<evidence type="ECO:0000313" key="4">
    <source>
        <dbReference type="EMBL" id="CAB4633907.1"/>
    </source>
</evidence>
<organism evidence="1">
    <name type="scientific">freshwater metagenome</name>
    <dbReference type="NCBI Taxonomy" id="449393"/>
    <lineage>
        <taxon>unclassified sequences</taxon>
        <taxon>metagenomes</taxon>
        <taxon>ecological metagenomes</taxon>
    </lineage>
</organism>
<gene>
    <name evidence="1" type="ORF">UFOPK1495_00127</name>
    <name evidence="2" type="ORF">UFOPK1603_01370</name>
    <name evidence="3" type="ORF">UFOPK1711_00929</name>
    <name evidence="4" type="ORF">UFOPK2143_00093</name>
    <name evidence="5" type="ORF">UFOPK2350_00080</name>
</gene>
<dbReference type="EMBL" id="CAEZTG010000144">
    <property type="protein sequence ID" value="CAB4574480.1"/>
    <property type="molecule type" value="Genomic_DNA"/>
</dbReference>
<name>A0A6J6BL47_9ZZZZ</name>
<dbReference type="EMBL" id="CAEZVV010000002">
    <property type="protein sequence ID" value="CAB4633907.1"/>
    <property type="molecule type" value="Genomic_DNA"/>
</dbReference>
<sequence>MPDIVPTTVVVEPDAAAGAVVVVTDVVGTVPVMGVWCFFELEQPATTAALRARAAMNTLIPREVMI</sequence>